<dbReference type="SUPFAM" id="SSF69318">
    <property type="entry name" value="Integrin alpha N-terminal domain"/>
    <property type="match status" value="1"/>
</dbReference>
<dbReference type="Pfam" id="PF17963">
    <property type="entry name" value="Big_9"/>
    <property type="match status" value="1"/>
</dbReference>
<dbReference type="PANTHER" id="PTHR38340:SF1">
    <property type="entry name" value="S-LAYER PROTEIN"/>
    <property type="match status" value="1"/>
</dbReference>
<dbReference type="InterPro" id="IPR014755">
    <property type="entry name" value="Cu-Rt/internalin_Ig-like"/>
</dbReference>
<keyword evidence="2" id="KW-0964">Secreted</keyword>
<dbReference type="Gene3D" id="2.150.10.10">
    <property type="entry name" value="Serralysin-like metalloprotease, C-terminal"/>
    <property type="match status" value="6"/>
</dbReference>
<evidence type="ECO:0000256" key="1">
    <source>
        <dbReference type="ARBA" id="ARBA00004613"/>
    </source>
</evidence>
<dbReference type="InterPro" id="IPR001343">
    <property type="entry name" value="Hemolysn_Ca-bd"/>
</dbReference>
<comment type="subcellular location">
    <subcellularLocation>
        <location evidence="1">Secreted</location>
    </subcellularLocation>
</comment>
<evidence type="ECO:0000259" key="4">
    <source>
        <dbReference type="Pfam" id="PF13205"/>
    </source>
</evidence>
<evidence type="ECO:0000313" key="5">
    <source>
        <dbReference type="EMBL" id="MDQ0465175.1"/>
    </source>
</evidence>
<dbReference type="InterPro" id="IPR028994">
    <property type="entry name" value="Integrin_alpha_N"/>
</dbReference>
<feature type="domain" description="SbsA Ig-like" evidence="4">
    <location>
        <begin position="141"/>
        <end position="250"/>
    </location>
</feature>
<dbReference type="EMBL" id="JAUSVS010000005">
    <property type="protein sequence ID" value="MDQ0465175.1"/>
    <property type="molecule type" value="Genomic_DNA"/>
</dbReference>
<organism evidence="5 6">
    <name type="scientific">Caulobacter ginsengisoli</name>
    <dbReference type="NCBI Taxonomy" id="400775"/>
    <lineage>
        <taxon>Bacteria</taxon>
        <taxon>Pseudomonadati</taxon>
        <taxon>Pseudomonadota</taxon>
        <taxon>Alphaproteobacteria</taxon>
        <taxon>Caulobacterales</taxon>
        <taxon>Caulobacteraceae</taxon>
        <taxon>Caulobacter</taxon>
    </lineage>
</organism>
<evidence type="ECO:0000256" key="2">
    <source>
        <dbReference type="ARBA" id="ARBA00022525"/>
    </source>
</evidence>
<evidence type="ECO:0000313" key="6">
    <source>
        <dbReference type="Proteomes" id="UP001228905"/>
    </source>
</evidence>
<dbReference type="InterPro" id="IPR050557">
    <property type="entry name" value="RTX_toxin/Mannuronan_C5-epim"/>
</dbReference>
<keyword evidence="3" id="KW-0732">Signal</keyword>
<dbReference type="InterPro" id="IPR011049">
    <property type="entry name" value="Serralysin-like_metalloprot_C"/>
</dbReference>
<dbReference type="PROSITE" id="PS00330">
    <property type="entry name" value="HEMOLYSIN_CALCIUM"/>
    <property type="match status" value="7"/>
</dbReference>
<dbReference type="Pfam" id="PF13517">
    <property type="entry name" value="FG-GAP_3"/>
    <property type="match status" value="1"/>
</dbReference>
<protein>
    <submittedName>
        <fullName evidence="5">Ca2+-binding RTX toxin-like protein</fullName>
    </submittedName>
</protein>
<dbReference type="InterPro" id="IPR032812">
    <property type="entry name" value="SbsA_Ig"/>
</dbReference>
<dbReference type="InterPro" id="IPR013517">
    <property type="entry name" value="FG-GAP"/>
</dbReference>
<proteinExistence type="predicted"/>
<dbReference type="PANTHER" id="PTHR38340">
    <property type="entry name" value="S-LAYER PROTEIN"/>
    <property type="match status" value="1"/>
</dbReference>
<dbReference type="PRINTS" id="PR00313">
    <property type="entry name" value="CABNDNGRPT"/>
</dbReference>
<dbReference type="RefSeq" id="WP_307350350.1">
    <property type="nucleotide sequence ID" value="NZ_JAUSVS010000005.1"/>
</dbReference>
<dbReference type="Pfam" id="PF00353">
    <property type="entry name" value="HemolysinCabind"/>
    <property type="match status" value="6"/>
</dbReference>
<comment type="caution">
    <text evidence="5">The sequence shown here is derived from an EMBL/GenBank/DDBJ whole genome shotgun (WGS) entry which is preliminary data.</text>
</comment>
<keyword evidence="6" id="KW-1185">Reference proteome</keyword>
<dbReference type="Proteomes" id="UP001228905">
    <property type="component" value="Unassembled WGS sequence"/>
</dbReference>
<evidence type="ECO:0000256" key="3">
    <source>
        <dbReference type="ARBA" id="ARBA00022729"/>
    </source>
</evidence>
<name>A0ABU0IT54_9CAUL</name>
<gene>
    <name evidence="5" type="ORF">QO010_002959</name>
</gene>
<sequence>MYRAGDFDGDGDVDIWVSRSLVGGSGNFYFRNDGASFTSVSASTFPILEFPIRAVNGDFDGDGDDDILYQVSGNGSLFRYARSNGDGTFTDFAQSASPFAGLTLQDFGSLNYRVFDFNGDGRLDLWTVASSTAHIYYGAGAPPTLVSATPADNATGVSTTADIVLTFDQTVAKGTGNIYIVRTSDDTVVETIDVTSGLVSGAAAAWTINPSITLTAGTAYAVRMDSTVFVDTTGGAFDGIHDNTTLNFTTAAAGAVANDDTASVNENAVLSTTVAGNDTGFTTVTAVNGNAASVGTQITLPSGALLTLNANGAYSYDPNHIYDYLGGPASGATNLSTTDTFSYTVNGGDTATVTVTINGIDSSGDVLAGDGGANTITGGSGDDIVNAGGGSDSLTGGSGKDILYGDAGDDIIDAGSEGDWLDGGLGADTMSGGTGDDTYVVDDPNDVTTEGAGAGNDVVRSTINWTLGSNIERLILDGTADINGTGNSLANTMVGNSGANILDGGDGEDIIKGGAGDDTLLGGNGADMLYGGDGTDDLDGQGDNDRLDGGIGDDILFGGSGNDILDGGADNDTLNGGIGADQLNGGIGTDILSGGDGNDVMDGGTGADAMTGGLGDDTFYVDNAGDTTVEAGGEGSDVVRASITWTLAANTEILIQEGSASIDGTGNGLANALNGNGGANVLDGGGGDDVLKGFNGNDTLIGGTGADILVGGAGTDTFKVRQESVIQSHLGGTVEVDTVNDLILAQGDRLDLSAIDADSSTGTDDAFHLVGGFTHHAGEMTLSFAGGITLLSLDVDGDGSADYRMKISGDVHLDSGGWVL</sequence>
<dbReference type="InterPro" id="IPR018511">
    <property type="entry name" value="Hemolysin-typ_Ca-bd_CS"/>
</dbReference>
<reference evidence="5 6" key="1">
    <citation type="submission" date="2023-07" db="EMBL/GenBank/DDBJ databases">
        <title>Genomic Encyclopedia of Type Strains, Phase IV (KMG-IV): sequencing the most valuable type-strain genomes for metagenomic binning, comparative biology and taxonomic classification.</title>
        <authorList>
            <person name="Goeker M."/>
        </authorList>
    </citation>
    <scope>NUCLEOTIDE SEQUENCE [LARGE SCALE GENOMIC DNA]</scope>
    <source>
        <strain evidence="5 6">DSM 18695</strain>
    </source>
</reference>
<dbReference type="Gene3D" id="2.60.40.1220">
    <property type="match status" value="1"/>
</dbReference>
<dbReference type="Pfam" id="PF13205">
    <property type="entry name" value="Big_5"/>
    <property type="match status" value="1"/>
</dbReference>
<accession>A0ABU0IT54</accession>
<dbReference type="SUPFAM" id="SSF51120">
    <property type="entry name" value="beta-Roll"/>
    <property type="match status" value="3"/>
</dbReference>